<evidence type="ECO:0000256" key="8">
    <source>
        <dbReference type="SAM" id="Phobius"/>
    </source>
</evidence>
<feature type="transmembrane region" description="Helical" evidence="8">
    <location>
        <begin position="86"/>
        <end position="104"/>
    </location>
</feature>
<protein>
    <submittedName>
        <fullName evidence="9">Spore gernimation protein</fullName>
    </submittedName>
</protein>
<reference evidence="9 10" key="1">
    <citation type="journal article" date="2018" name="J. Microbiol.">
        <title>Salicibibacter kimchii gen. nov., sp. nov., a moderately halophilic and alkalitolerant bacterium in the family Bacillaceae, isolated from kimchi.</title>
        <authorList>
            <person name="Jang J.Y."/>
            <person name="Oh Y.J."/>
            <person name="Lim S.K."/>
            <person name="Park H.K."/>
            <person name="Lee C."/>
            <person name="Kim J.Y."/>
            <person name="Lee M.A."/>
            <person name="Choi H.J."/>
        </authorList>
    </citation>
    <scope>NUCLEOTIDE SEQUENCE [LARGE SCALE GENOMIC DNA]</scope>
    <source>
        <strain evidence="9 10">NKC1-1</strain>
    </source>
</reference>
<dbReference type="InterPro" id="IPR004761">
    <property type="entry name" value="Spore_GerAB"/>
</dbReference>
<feature type="transmembrane region" description="Helical" evidence="8">
    <location>
        <begin position="186"/>
        <end position="208"/>
    </location>
</feature>
<dbReference type="OrthoDB" id="2661055at2"/>
<feature type="transmembrane region" description="Helical" evidence="8">
    <location>
        <begin position="220"/>
        <end position="241"/>
    </location>
</feature>
<comment type="similarity">
    <text evidence="2">Belongs to the amino acid-polyamine-organocation (APC) superfamily. Spore germination protein (SGP) (TC 2.A.3.9) family.</text>
</comment>
<evidence type="ECO:0000256" key="1">
    <source>
        <dbReference type="ARBA" id="ARBA00004141"/>
    </source>
</evidence>
<evidence type="ECO:0000313" key="9">
    <source>
        <dbReference type="EMBL" id="AXF56354.1"/>
    </source>
</evidence>
<dbReference type="EMBL" id="CP031092">
    <property type="protein sequence ID" value="AXF56354.1"/>
    <property type="molecule type" value="Genomic_DNA"/>
</dbReference>
<dbReference type="PANTHER" id="PTHR34975">
    <property type="entry name" value="SPORE GERMINATION PROTEIN A2"/>
    <property type="match status" value="1"/>
</dbReference>
<gene>
    <name evidence="9" type="ORF">DT065_10210</name>
</gene>
<keyword evidence="6 8" id="KW-1133">Transmembrane helix</keyword>
<feature type="transmembrane region" description="Helical" evidence="8">
    <location>
        <begin position="12"/>
        <end position="32"/>
    </location>
</feature>
<dbReference type="AlphaFoldDB" id="A0A345BZH3"/>
<feature type="transmembrane region" description="Helical" evidence="8">
    <location>
        <begin position="119"/>
        <end position="136"/>
    </location>
</feature>
<feature type="transmembrane region" description="Helical" evidence="8">
    <location>
        <begin position="337"/>
        <end position="358"/>
    </location>
</feature>
<sequence length="368" mass="40605">MNIVAPRQLSVYQATAILVSAIIGVGVLPLPLFAARAADTGAPLVTFLGIFVTLFGLVVLTKLGMRFPEQSIIHYSEAIIGKWPARIGNVLIIAFFTVLTSLAAREFGEVVITNILRETPLEVTVIVMLVLAAITSRNDINTFAYIHVFYLPVLFAPSVIITLLSMGEARTIYLQPLWGNEPNGMITGMLTVAGLLQSVFIMTMIIPFMRAPEKAMKASIWAVVLSGALFLLVVIGTLALFGPEEIKQLLWPTLEMARTATLPGQFIERLDIFFLVVFVTAVFTTMYALYTFTVYAVQQLFRFSDHKMFTFFMLPIVFVIAMLPENIVQVYEVVQRAGRAGLCLTVLYPALLFLIALIRKKQGRGASG</sequence>
<feature type="transmembrane region" description="Helical" evidence="8">
    <location>
        <begin position="272"/>
        <end position="297"/>
    </location>
</feature>
<dbReference type="GO" id="GO:0009847">
    <property type="term" value="P:spore germination"/>
    <property type="evidence" value="ECO:0007669"/>
    <property type="project" value="InterPro"/>
</dbReference>
<dbReference type="KEGG" id="rue:DT065_10210"/>
<evidence type="ECO:0000256" key="4">
    <source>
        <dbReference type="ARBA" id="ARBA00022544"/>
    </source>
</evidence>
<evidence type="ECO:0000256" key="2">
    <source>
        <dbReference type="ARBA" id="ARBA00007998"/>
    </source>
</evidence>
<evidence type="ECO:0000256" key="6">
    <source>
        <dbReference type="ARBA" id="ARBA00022989"/>
    </source>
</evidence>
<accession>A0A345BZH3</accession>
<evidence type="ECO:0000313" key="10">
    <source>
        <dbReference type="Proteomes" id="UP000252100"/>
    </source>
</evidence>
<dbReference type="Pfam" id="PF03845">
    <property type="entry name" value="Spore_permease"/>
    <property type="match status" value="1"/>
</dbReference>
<dbReference type="RefSeq" id="WP_114373064.1">
    <property type="nucleotide sequence ID" value="NZ_CP031092.1"/>
</dbReference>
<keyword evidence="5 8" id="KW-0812">Transmembrane</keyword>
<evidence type="ECO:0000256" key="7">
    <source>
        <dbReference type="ARBA" id="ARBA00023136"/>
    </source>
</evidence>
<organism evidence="9 10">
    <name type="scientific">Salicibibacter kimchii</name>
    <dbReference type="NCBI Taxonomy" id="2099786"/>
    <lineage>
        <taxon>Bacteria</taxon>
        <taxon>Bacillati</taxon>
        <taxon>Bacillota</taxon>
        <taxon>Bacilli</taxon>
        <taxon>Bacillales</taxon>
        <taxon>Bacillaceae</taxon>
        <taxon>Salicibibacter</taxon>
    </lineage>
</organism>
<evidence type="ECO:0000256" key="3">
    <source>
        <dbReference type="ARBA" id="ARBA00022448"/>
    </source>
</evidence>
<keyword evidence="4" id="KW-0309">Germination</keyword>
<dbReference type="Gene3D" id="1.20.1740.10">
    <property type="entry name" value="Amino acid/polyamine transporter I"/>
    <property type="match status" value="1"/>
</dbReference>
<dbReference type="GO" id="GO:0016020">
    <property type="term" value="C:membrane"/>
    <property type="evidence" value="ECO:0007669"/>
    <property type="project" value="UniProtKB-SubCell"/>
</dbReference>
<comment type="subcellular location">
    <subcellularLocation>
        <location evidence="1">Membrane</location>
        <topology evidence="1">Multi-pass membrane protein</topology>
    </subcellularLocation>
</comment>
<dbReference type="NCBIfam" id="TIGR00912">
    <property type="entry name" value="2A0309"/>
    <property type="match status" value="1"/>
</dbReference>
<feature type="transmembrane region" description="Helical" evidence="8">
    <location>
        <begin position="148"/>
        <end position="166"/>
    </location>
</feature>
<evidence type="ECO:0000256" key="5">
    <source>
        <dbReference type="ARBA" id="ARBA00022692"/>
    </source>
</evidence>
<keyword evidence="3" id="KW-0813">Transport</keyword>
<keyword evidence="10" id="KW-1185">Reference proteome</keyword>
<feature type="transmembrane region" description="Helical" evidence="8">
    <location>
        <begin position="309"/>
        <end position="331"/>
    </location>
</feature>
<feature type="transmembrane region" description="Helical" evidence="8">
    <location>
        <begin position="44"/>
        <end position="65"/>
    </location>
</feature>
<name>A0A345BZH3_9BACI</name>
<dbReference type="PANTHER" id="PTHR34975:SF2">
    <property type="entry name" value="SPORE GERMINATION PROTEIN A2"/>
    <property type="match status" value="1"/>
</dbReference>
<keyword evidence="7 8" id="KW-0472">Membrane</keyword>
<dbReference type="Proteomes" id="UP000252100">
    <property type="component" value="Chromosome"/>
</dbReference>
<proteinExistence type="inferred from homology"/>